<dbReference type="EMBL" id="JAKELL010000147">
    <property type="protein sequence ID" value="KAH8980015.1"/>
    <property type="molecule type" value="Genomic_DNA"/>
</dbReference>
<evidence type="ECO:0000313" key="3">
    <source>
        <dbReference type="EMBL" id="KAH8980015.1"/>
    </source>
</evidence>
<feature type="region of interest" description="Disordered" evidence="1">
    <location>
        <begin position="525"/>
        <end position="556"/>
    </location>
</feature>
<proteinExistence type="predicted"/>
<reference evidence="3" key="1">
    <citation type="submission" date="2022-01" db="EMBL/GenBank/DDBJ databases">
        <title>Comparative genomics reveals a dynamic genome evolution in the ectomycorrhizal milk-cap (Lactarius) mushrooms.</title>
        <authorList>
            <consortium name="DOE Joint Genome Institute"/>
            <person name="Lebreton A."/>
            <person name="Tang N."/>
            <person name="Kuo A."/>
            <person name="LaButti K."/>
            <person name="Drula E."/>
            <person name="Barry K."/>
            <person name="Clum A."/>
            <person name="Lipzen A."/>
            <person name="Mousain D."/>
            <person name="Ng V."/>
            <person name="Wang R."/>
            <person name="Wang X."/>
            <person name="Dai Y."/>
            <person name="Henrissat B."/>
            <person name="Grigoriev I.V."/>
            <person name="Guerin-Laguette A."/>
            <person name="Yu F."/>
            <person name="Martin F.M."/>
        </authorList>
    </citation>
    <scope>NUCLEOTIDE SEQUENCE</scope>
    <source>
        <strain evidence="3">QP</strain>
    </source>
</reference>
<gene>
    <name evidence="3" type="ORF">EDB92DRAFT_1937210</name>
</gene>
<dbReference type="AlphaFoldDB" id="A0AAD4L6G0"/>
<dbReference type="InterPro" id="IPR041078">
    <property type="entry name" value="Plavaka"/>
</dbReference>
<name>A0AAD4L6G0_9AGAM</name>
<organism evidence="3 4">
    <name type="scientific">Lactarius akahatsu</name>
    <dbReference type="NCBI Taxonomy" id="416441"/>
    <lineage>
        <taxon>Eukaryota</taxon>
        <taxon>Fungi</taxon>
        <taxon>Dikarya</taxon>
        <taxon>Basidiomycota</taxon>
        <taxon>Agaricomycotina</taxon>
        <taxon>Agaricomycetes</taxon>
        <taxon>Russulales</taxon>
        <taxon>Russulaceae</taxon>
        <taxon>Lactarius</taxon>
    </lineage>
</organism>
<dbReference type="Pfam" id="PF18759">
    <property type="entry name" value="Plavaka"/>
    <property type="match status" value="1"/>
</dbReference>
<comment type="caution">
    <text evidence="3">The sequence shown here is derived from an EMBL/GenBank/DDBJ whole genome shotgun (WGS) entry which is preliminary data.</text>
</comment>
<feature type="chain" id="PRO_5042141325" evidence="2">
    <location>
        <begin position="25"/>
        <end position="785"/>
    </location>
</feature>
<protein>
    <submittedName>
        <fullName evidence="3">Uncharacterized protein</fullName>
    </submittedName>
</protein>
<keyword evidence="2" id="KW-0732">Signal</keyword>
<evidence type="ECO:0000256" key="1">
    <source>
        <dbReference type="SAM" id="MobiDB-lite"/>
    </source>
</evidence>
<evidence type="ECO:0000313" key="4">
    <source>
        <dbReference type="Proteomes" id="UP001201163"/>
    </source>
</evidence>
<evidence type="ECO:0000256" key="2">
    <source>
        <dbReference type="SAM" id="SignalP"/>
    </source>
</evidence>
<dbReference type="Proteomes" id="UP001201163">
    <property type="component" value="Unassembled WGS sequence"/>
</dbReference>
<keyword evidence="4" id="KW-1185">Reference proteome</keyword>
<accession>A0AAD4L6G0</accession>
<sequence>MTTLTINTTLTIVCTACTVPSARSTPLTSPDCLHLHGEPNQPDDWYPYTDHVQFETADLFFCQIQLSTSQIDTILHLWLATLVRSVSSPPFQNHRDMYKTIDQTLHGDIAWSSFMLKYNGEMLTDNIPTWMTATYQICHCDPRVVIHSMLAHPGFKDHMDYVPYREYDPKTQTRRWRDFMSGDWAWMQADEIARDPSTHRSTFVPVILGSDKTVVSVATGHTEYWLLYLSIAHKGGVTVIGFLSILMAKKKHAPSLEFHQFKHKLFHGLIAKILQPLHTAMTIPELVQFGDGHYRRVVYGLGPYIADYEEQVLLVCMAFPDNLDTGGSLRTREHLDTLFEETTPGIMWDQYGVAGDTMPFTSHFPQVDMYELLAPDILHQLIKGAFKDHLVAWVEQYLIMDDIDKHISVVPPFSCLRRFPQGCGFEQWTRDDSKALMKVYLQAIKGHVPSDAVCCFHAFLEFCYIAHSDTITEQTILRLEDTLKRFHDYCSIFQATGMLVTNQRLDKLAAVRANFEAKGLLDEDAQGGRAGTQGERGISNHPNGVDNETQPQPRPIINPLQAEESNVKLGRGRHTSDVALLTDELKVPHLPRLINRFLCGQLDGNGDHEDPNHTCPRYMGRIRIFNHATTMFHTPSDPSNDQGMRHEVIQATPSWLKGKPRYDCIFVNSNNELHGMCRMEIVRAICFSFVYLGVTYPCILVHRFSRISEEPDEDTGMWMVTPDFVCGDPILAVIHVDCIFRAAHLVPIFGNSYIPDHIMHDNSLDNFKGFYVNWFVDHHAFDFAS</sequence>
<feature type="signal peptide" evidence="2">
    <location>
        <begin position="1"/>
        <end position="24"/>
    </location>
</feature>
<feature type="compositionally biased region" description="Polar residues" evidence="1">
    <location>
        <begin position="540"/>
        <end position="551"/>
    </location>
</feature>